<evidence type="ECO:0000313" key="1">
    <source>
        <dbReference type="EMBL" id="PKI59334.1"/>
    </source>
</evidence>
<sequence>MRMRSHFRRPQCEVSKALVGHARAYRDILNDALAALSIIRRARRLRTLLVKAVSNYSDSTLGLPTMLEEESTLDG</sequence>
<dbReference type="AlphaFoldDB" id="A0A2I0JSR4"/>
<accession>A0A2I0JSR4</accession>
<proteinExistence type="predicted"/>
<evidence type="ECO:0000313" key="2">
    <source>
        <dbReference type="Proteomes" id="UP000233551"/>
    </source>
</evidence>
<gene>
    <name evidence="1" type="ORF">CRG98_020265</name>
</gene>
<protein>
    <submittedName>
        <fullName evidence="1">Uncharacterized protein</fullName>
    </submittedName>
</protein>
<name>A0A2I0JSR4_PUNGR</name>
<organism evidence="1 2">
    <name type="scientific">Punica granatum</name>
    <name type="common">Pomegranate</name>
    <dbReference type="NCBI Taxonomy" id="22663"/>
    <lineage>
        <taxon>Eukaryota</taxon>
        <taxon>Viridiplantae</taxon>
        <taxon>Streptophyta</taxon>
        <taxon>Embryophyta</taxon>
        <taxon>Tracheophyta</taxon>
        <taxon>Spermatophyta</taxon>
        <taxon>Magnoliopsida</taxon>
        <taxon>eudicotyledons</taxon>
        <taxon>Gunneridae</taxon>
        <taxon>Pentapetalae</taxon>
        <taxon>rosids</taxon>
        <taxon>malvids</taxon>
        <taxon>Myrtales</taxon>
        <taxon>Lythraceae</taxon>
        <taxon>Punica</taxon>
    </lineage>
</organism>
<keyword evidence="2" id="KW-1185">Reference proteome</keyword>
<comment type="caution">
    <text evidence="1">The sequence shown here is derived from an EMBL/GenBank/DDBJ whole genome shotgun (WGS) entry which is preliminary data.</text>
</comment>
<reference evidence="1 2" key="1">
    <citation type="submission" date="2017-11" db="EMBL/GenBank/DDBJ databases">
        <title>De-novo sequencing of pomegranate (Punica granatum L.) genome.</title>
        <authorList>
            <person name="Akparov Z."/>
            <person name="Amiraslanov A."/>
            <person name="Hajiyeva S."/>
            <person name="Abbasov M."/>
            <person name="Kaur K."/>
            <person name="Hamwieh A."/>
            <person name="Solovyev V."/>
            <person name="Salamov A."/>
            <person name="Braich B."/>
            <person name="Kosarev P."/>
            <person name="Mahmoud A."/>
            <person name="Hajiyev E."/>
            <person name="Babayeva S."/>
            <person name="Izzatullayeva V."/>
            <person name="Mammadov A."/>
            <person name="Mammadov A."/>
            <person name="Sharifova S."/>
            <person name="Ojaghi J."/>
            <person name="Eynullazada K."/>
            <person name="Bayramov B."/>
            <person name="Abdulazimova A."/>
            <person name="Shahmuradov I."/>
        </authorList>
    </citation>
    <scope>NUCLEOTIDE SEQUENCE [LARGE SCALE GENOMIC DNA]</scope>
    <source>
        <strain evidence="2">cv. AG2017</strain>
        <tissue evidence="1">Leaf</tissue>
    </source>
</reference>
<dbReference type="EMBL" id="PGOL01001294">
    <property type="protein sequence ID" value="PKI59334.1"/>
    <property type="molecule type" value="Genomic_DNA"/>
</dbReference>
<dbReference type="Proteomes" id="UP000233551">
    <property type="component" value="Unassembled WGS sequence"/>
</dbReference>